<gene>
    <name evidence="2" type="ORF">IQ276_21910</name>
</gene>
<dbReference type="Proteomes" id="UP000622533">
    <property type="component" value="Unassembled WGS sequence"/>
</dbReference>
<reference evidence="2" key="1">
    <citation type="submission" date="2020-10" db="EMBL/GenBank/DDBJ databases">
        <authorList>
            <person name="Castelo-Branco R."/>
            <person name="Eusebio N."/>
            <person name="Adriana R."/>
            <person name="Vieira A."/>
            <person name="Brugerolle De Fraissinette N."/>
            <person name="Rezende De Castro R."/>
            <person name="Schneider M.P."/>
            <person name="Vasconcelos V."/>
            <person name="Leao P.N."/>
        </authorList>
    </citation>
    <scope>NUCLEOTIDE SEQUENCE</scope>
    <source>
        <strain evidence="2">LEGE 12446</strain>
    </source>
</reference>
<evidence type="ECO:0000313" key="2">
    <source>
        <dbReference type="EMBL" id="MBE9024976.1"/>
    </source>
</evidence>
<dbReference type="InterPro" id="IPR025669">
    <property type="entry name" value="AAA_dom"/>
</dbReference>
<dbReference type="RefSeq" id="WP_104902300.1">
    <property type="nucleotide sequence ID" value="NZ_JADEXS020000002.1"/>
</dbReference>
<dbReference type="InterPro" id="IPR050678">
    <property type="entry name" value="DNA_Partitioning_ATPase"/>
</dbReference>
<proteinExistence type="predicted"/>
<keyword evidence="3" id="KW-1185">Reference proteome</keyword>
<dbReference type="PIRSF" id="PIRSF009320">
    <property type="entry name" value="Nuc_binding_HP_1000"/>
    <property type="match status" value="1"/>
</dbReference>
<dbReference type="Gene3D" id="3.40.50.300">
    <property type="entry name" value="P-loop containing nucleotide triphosphate hydrolases"/>
    <property type="match status" value="1"/>
</dbReference>
<comment type="caution">
    <text evidence="2">The sequence shown here is derived from an EMBL/GenBank/DDBJ whole genome shotgun (WGS) entry which is preliminary data.</text>
</comment>
<evidence type="ECO:0000259" key="1">
    <source>
        <dbReference type="Pfam" id="PF13614"/>
    </source>
</evidence>
<dbReference type="EMBL" id="JADEXS010000343">
    <property type="protein sequence ID" value="MBE9024976.1"/>
    <property type="molecule type" value="Genomic_DNA"/>
</dbReference>
<feature type="domain" description="AAA" evidence="1">
    <location>
        <begin position="4"/>
        <end position="165"/>
    </location>
</feature>
<evidence type="ECO:0000313" key="3">
    <source>
        <dbReference type="Proteomes" id="UP000622533"/>
    </source>
</evidence>
<protein>
    <submittedName>
        <fullName evidence="2">AAA family ATPase</fullName>
    </submittedName>
</protein>
<dbReference type="SUPFAM" id="SSF52540">
    <property type="entry name" value="P-loop containing nucleoside triphosphate hydrolases"/>
    <property type="match status" value="1"/>
</dbReference>
<dbReference type="Pfam" id="PF13614">
    <property type="entry name" value="AAA_31"/>
    <property type="match status" value="1"/>
</dbReference>
<dbReference type="CDD" id="cd02042">
    <property type="entry name" value="ParAB_family"/>
    <property type="match status" value="1"/>
</dbReference>
<name>A0A8J7DCL0_DESMC</name>
<dbReference type="InterPro" id="IPR027417">
    <property type="entry name" value="P-loop_NTPase"/>
</dbReference>
<dbReference type="AlphaFoldDB" id="A0A8J7DCL0"/>
<dbReference type="PANTHER" id="PTHR13696">
    <property type="entry name" value="P-LOOP CONTAINING NUCLEOSIDE TRIPHOSPHATE HYDROLASE"/>
    <property type="match status" value="1"/>
</dbReference>
<sequence>MLILTCASLSGGQGKTTVAILLGRMLAQTGQRVLMIDADPQANLTFYLGHEVQQNQPTLLEVLKKQINTEDGIYEIGENLWLIPADDGLDNAQEFLSGSGMGAIVLSKRLKEVSDLFQYCIIDAPPQRSQICLTSLGAADHIIIPVEASSKGVNSLIRTLSLVEELQEIDAFSGIVLGILPFRDKWVGNNQVAQSKASISAMRTIAEEIVVLPSILESEQFKKAIDKGVSLSSLGFEQLETPFQQIIERLQKNV</sequence>
<dbReference type="PANTHER" id="PTHR13696:SF99">
    <property type="entry name" value="COBYRINIC ACID AC-DIAMIDE SYNTHASE"/>
    <property type="match status" value="1"/>
</dbReference>
<accession>A0A8J7DCL0</accession>
<organism evidence="2 3">
    <name type="scientific">Desmonostoc muscorum LEGE 12446</name>
    <dbReference type="NCBI Taxonomy" id="1828758"/>
    <lineage>
        <taxon>Bacteria</taxon>
        <taxon>Bacillati</taxon>
        <taxon>Cyanobacteriota</taxon>
        <taxon>Cyanophyceae</taxon>
        <taxon>Nostocales</taxon>
        <taxon>Nostocaceae</taxon>
        <taxon>Desmonostoc</taxon>
    </lineage>
</organism>